<protein>
    <submittedName>
        <fullName evidence="1">Beta-mannanase</fullName>
    </submittedName>
</protein>
<sequence>MNWETLASPDYEIKDLRKTIRDSEVHLTWFWSKDIDFVYIYKTSSDNVKPISEINELDLKLYTREEYKANHGYVGRLDAIGRYAYRIFPCQKRNGKLAVFSQENDNNLIYITGSKAKIYYSITYKNKFLQPKKRVRMSIMTEIVLDKDLLVYVKKTGSPPMSIEDGTVFPFIRDFPPGKTELLEKEIGKDEYIRIFFSNGRKSAEIFELIPQ</sequence>
<reference evidence="1 2" key="2">
    <citation type="submission" date="2020-04" db="EMBL/GenBank/DDBJ databases">
        <authorList>
            <person name="Fomenkov A."/>
            <person name="Anton B.P."/>
            <person name="Roberts R.J."/>
        </authorList>
    </citation>
    <scope>NUCLEOTIDE SEQUENCE [LARGE SCALE GENOMIC DNA]</scope>
    <source>
        <strain evidence="1 2">S2</strain>
    </source>
</reference>
<evidence type="ECO:0000313" key="1">
    <source>
        <dbReference type="EMBL" id="QIZ10649.1"/>
    </source>
</evidence>
<dbReference type="Proteomes" id="UP000501868">
    <property type="component" value="Chromosome"/>
</dbReference>
<evidence type="ECO:0000313" key="2">
    <source>
        <dbReference type="Proteomes" id="UP000501868"/>
    </source>
</evidence>
<accession>A0A6H1PAM9</accession>
<name>A0A6H1PAM9_PRIMG</name>
<reference evidence="1 2" key="1">
    <citation type="submission" date="2020-04" db="EMBL/GenBank/DDBJ databases">
        <title>Genome-Wide Identification of 5-Methylcytosine Sites in Bacterial Genomes By High-Throughput Sequencing of MspJI Restriction Fragments.</title>
        <authorList>
            <person name="Wu V."/>
        </authorList>
    </citation>
    <scope>NUCLEOTIDE SEQUENCE [LARGE SCALE GENOMIC DNA]</scope>
    <source>
        <strain evidence="1 2">S2</strain>
    </source>
</reference>
<dbReference type="AlphaFoldDB" id="A0A6H1PAM9"/>
<dbReference type="EMBL" id="CP051128">
    <property type="protein sequence ID" value="QIZ10649.1"/>
    <property type="molecule type" value="Genomic_DNA"/>
</dbReference>
<gene>
    <name evidence="1" type="ORF">HFZ78_31225</name>
</gene>
<organism evidence="1 2">
    <name type="scientific">Priestia megaterium</name>
    <name type="common">Bacillus megaterium</name>
    <dbReference type="NCBI Taxonomy" id="1404"/>
    <lineage>
        <taxon>Bacteria</taxon>
        <taxon>Bacillati</taxon>
        <taxon>Bacillota</taxon>
        <taxon>Bacilli</taxon>
        <taxon>Bacillales</taxon>
        <taxon>Bacillaceae</taxon>
        <taxon>Priestia</taxon>
    </lineage>
</organism>
<proteinExistence type="predicted"/>